<organism evidence="1 2">
    <name type="scientific">Paenibacillus mucilaginosus (strain KNP414)</name>
    <dbReference type="NCBI Taxonomy" id="1036673"/>
    <lineage>
        <taxon>Bacteria</taxon>
        <taxon>Bacillati</taxon>
        <taxon>Bacillota</taxon>
        <taxon>Bacilli</taxon>
        <taxon>Bacillales</taxon>
        <taxon>Paenibacillaceae</taxon>
        <taxon>Paenibacillus</taxon>
    </lineage>
</organism>
<evidence type="ECO:0000313" key="1">
    <source>
        <dbReference type="EMBL" id="AEI40239.1"/>
    </source>
</evidence>
<accession>F8FPL5</accession>
<evidence type="ECO:0000313" key="2">
    <source>
        <dbReference type="Proteomes" id="UP000006620"/>
    </source>
</evidence>
<protein>
    <submittedName>
        <fullName evidence="1">Uncharacterized protein</fullName>
    </submittedName>
</protein>
<dbReference type="PATRIC" id="fig|1036673.3.peg.1486"/>
<dbReference type="KEGG" id="pms:KNP414_01676"/>
<name>F8FPL5_PAEMK</name>
<sequence length="41" mass="4425">MTRRGSGGAGRMNYLAAAPLPFRLPCIRATNRTAILRSPPL</sequence>
<reference evidence="1 2" key="2">
    <citation type="journal article" date="2013" name="Genome Announc.">
        <title>Genome Sequence of Growth-Improving Paenibacillus mucilaginosus Strain KNP414.</title>
        <authorList>
            <person name="Lu J.J."/>
            <person name="Wang J.F."/>
            <person name="Hu X.F."/>
        </authorList>
    </citation>
    <scope>NUCLEOTIDE SEQUENCE [LARGE SCALE GENOMIC DNA]</scope>
    <source>
        <strain evidence="1 2">KNP414</strain>
    </source>
</reference>
<dbReference type="HOGENOM" id="CLU_3273773_0_0_9"/>
<dbReference type="EMBL" id="CP002869">
    <property type="protein sequence ID" value="AEI40239.1"/>
    <property type="molecule type" value="Genomic_DNA"/>
</dbReference>
<gene>
    <name evidence="1" type="ordered locus">KNP414_01676</name>
</gene>
<dbReference type="AlphaFoldDB" id="F8FPL5"/>
<dbReference type="Proteomes" id="UP000006620">
    <property type="component" value="Chromosome"/>
</dbReference>
<reference evidence="2" key="1">
    <citation type="submission" date="2011-06" db="EMBL/GenBank/DDBJ databases">
        <title>Complete genome sequence of Paenibacillus mucilaginosus KNP414.</title>
        <authorList>
            <person name="Wang J."/>
            <person name="Hu S."/>
            <person name="Hu X."/>
            <person name="Zhang B."/>
            <person name="Dong D."/>
            <person name="Zhang S."/>
            <person name="Zhao K."/>
            <person name="Wu D."/>
        </authorList>
    </citation>
    <scope>NUCLEOTIDE SEQUENCE [LARGE SCALE GENOMIC DNA]</scope>
    <source>
        <strain evidence="2">KNP414</strain>
    </source>
</reference>
<proteinExistence type="predicted"/>